<dbReference type="AlphaFoldDB" id="A0AB33VEE1"/>
<dbReference type="Pfam" id="PF13088">
    <property type="entry name" value="BNR_2"/>
    <property type="match status" value="1"/>
</dbReference>
<evidence type="ECO:0000313" key="3">
    <source>
        <dbReference type="Proteomes" id="UP000005933"/>
    </source>
</evidence>
<dbReference type="InterPro" id="IPR011040">
    <property type="entry name" value="Sialidase"/>
</dbReference>
<name>A0AB33VEE1_RALSU</name>
<dbReference type="InterPro" id="IPR036278">
    <property type="entry name" value="Sialidase_sf"/>
</dbReference>
<reference evidence="2 3" key="1">
    <citation type="journal article" date="2006" name="Mol. Plant Microbe Interact.">
        <title>Identification of open reading frames unique to a select agent: Ralstonia solanacearum race 3 biovar 2.</title>
        <authorList>
            <person name="Gabriel D.W."/>
            <person name="Allen C."/>
            <person name="Schell M."/>
            <person name="Denny T.P."/>
            <person name="Greenberg J.T."/>
            <person name="Duan Y.P."/>
            <person name="Flores-Cruz Z."/>
            <person name="Huang Q."/>
            <person name="Clifford J.M."/>
            <person name="Presting G."/>
            <person name="Gonzalez E.T."/>
            <person name="Reddy J."/>
            <person name="Elphinstone J."/>
            <person name="Swanson J."/>
            <person name="Yao J."/>
            <person name="Mulholland V."/>
            <person name="Liu L."/>
            <person name="Farmerie W."/>
            <person name="Patnaikuni M."/>
            <person name="Balogh B."/>
            <person name="Norman D."/>
            <person name="Alvarez A."/>
            <person name="Castillo J.A."/>
            <person name="Jones J."/>
            <person name="Saddler G."/>
            <person name="Walunas T."/>
            <person name="Zhukov A."/>
            <person name="Mikhailova N."/>
        </authorList>
    </citation>
    <scope>NUCLEOTIDE SEQUENCE [LARGE SCALE GENOMIC DNA]</scope>
    <source>
        <strain evidence="2 3">UW551</strain>
    </source>
</reference>
<proteinExistence type="predicted"/>
<protein>
    <recommendedName>
        <fullName evidence="1">Sialidase domain-containing protein</fullName>
    </recommendedName>
</protein>
<dbReference type="EMBL" id="AAKL01000019">
    <property type="protein sequence ID" value="EAP73128.1"/>
    <property type="molecule type" value="Genomic_DNA"/>
</dbReference>
<accession>A0AB33VEE1</accession>
<dbReference type="CDD" id="cd15482">
    <property type="entry name" value="Sialidase_non-viral"/>
    <property type="match status" value="1"/>
</dbReference>
<sequence length="81" mass="9416">MRRRAPLSLAISEDGGQTWRRRRNLEIGDGYCMTNNSADQRNREYSYPSIVQGTDGALHIAFTYFRQRIKYVTGDESWVRG</sequence>
<comment type="caution">
    <text evidence="2">The sequence shown here is derived from an EMBL/GenBank/DDBJ whole genome shotgun (WGS) entry which is preliminary data.</text>
</comment>
<evidence type="ECO:0000313" key="2">
    <source>
        <dbReference type="EMBL" id="EAP73128.1"/>
    </source>
</evidence>
<dbReference type="Proteomes" id="UP000005933">
    <property type="component" value="Unassembled WGS sequence"/>
</dbReference>
<dbReference type="SUPFAM" id="SSF50939">
    <property type="entry name" value="Sialidases"/>
    <property type="match status" value="1"/>
</dbReference>
<evidence type="ECO:0000259" key="1">
    <source>
        <dbReference type="Pfam" id="PF13088"/>
    </source>
</evidence>
<dbReference type="PANTHER" id="PTHR43752:SF2">
    <property type="entry name" value="BNR_ASP-BOX REPEAT FAMILY PROTEIN"/>
    <property type="match status" value="1"/>
</dbReference>
<feature type="domain" description="Sialidase" evidence="1">
    <location>
        <begin position="3"/>
        <end position="60"/>
    </location>
</feature>
<dbReference type="PANTHER" id="PTHR43752">
    <property type="entry name" value="BNR/ASP-BOX REPEAT FAMILY PROTEIN"/>
    <property type="match status" value="1"/>
</dbReference>
<organism evidence="2 3">
    <name type="scientific">Ralstonia solanacearum (strain UW551)</name>
    <dbReference type="NCBI Taxonomy" id="342110"/>
    <lineage>
        <taxon>Bacteria</taxon>
        <taxon>Pseudomonadati</taxon>
        <taxon>Pseudomonadota</taxon>
        <taxon>Betaproteobacteria</taxon>
        <taxon>Burkholderiales</taxon>
        <taxon>Burkholderiaceae</taxon>
        <taxon>Ralstonia</taxon>
        <taxon>Ralstonia solanacearum species complex</taxon>
    </lineage>
</organism>
<gene>
    <name evidence="2" type="ORF">RRSL_02925</name>
</gene>